<reference evidence="20" key="1">
    <citation type="journal article" date="2017" name="Front. Plant Sci.">
        <title>Climate Clever Clovers: New Paradigm to Reduce the Environmental Footprint of Ruminants by Breeding Low Methanogenic Forages Utilizing Haplotype Variation.</title>
        <authorList>
            <person name="Kaur P."/>
            <person name="Appels R."/>
            <person name="Bayer P.E."/>
            <person name="Keeble-Gagnere G."/>
            <person name="Wang J."/>
            <person name="Hirakawa H."/>
            <person name="Shirasawa K."/>
            <person name="Vercoe P."/>
            <person name="Stefanova K."/>
            <person name="Durmic Z."/>
            <person name="Nichols P."/>
            <person name="Revell C."/>
            <person name="Isobe S.N."/>
            <person name="Edwards D."/>
            <person name="Erskine W."/>
        </authorList>
    </citation>
    <scope>NUCLEOTIDE SEQUENCE [LARGE SCALE GENOMIC DNA]</scope>
    <source>
        <strain evidence="20">cv. Daliak</strain>
    </source>
</reference>
<keyword evidence="8" id="KW-0067">ATP-binding</keyword>
<evidence type="ECO:0000256" key="12">
    <source>
        <dbReference type="ARBA" id="ARBA00047899"/>
    </source>
</evidence>
<keyword evidence="14" id="KW-1133">Transmembrane helix</keyword>
<gene>
    <name evidence="19" type="ORF">TSUD_120810</name>
</gene>
<comment type="catalytic activity">
    <reaction evidence="12">
        <text>L-threonyl-[protein] + ATP = O-phospho-L-threonyl-[protein] + ADP + H(+)</text>
        <dbReference type="Rhea" id="RHEA:46608"/>
        <dbReference type="Rhea" id="RHEA-COMP:11060"/>
        <dbReference type="Rhea" id="RHEA-COMP:11605"/>
        <dbReference type="ChEBI" id="CHEBI:15378"/>
        <dbReference type="ChEBI" id="CHEBI:30013"/>
        <dbReference type="ChEBI" id="CHEBI:30616"/>
        <dbReference type="ChEBI" id="CHEBI:61977"/>
        <dbReference type="ChEBI" id="CHEBI:456216"/>
        <dbReference type="EC" id="2.7.11.1"/>
    </reaction>
</comment>
<dbReference type="FunFam" id="3.30.200.20:FF:000195">
    <property type="entry name" value="G-type lectin S-receptor-like serine/threonine-protein kinase"/>
    <property type="match status" value="2"/>
</dbReference>
<dbReference type="Pfam" id="PF00954">
    <property type="entry name" value="S_locus_glycop"/>
    <property type="match status" value="2"/>
</dbReference>
<feature type="domain" description="Bulb-type lectin" evidence="17">
    <location>
        <begin position="26"/>
        <end position="147"/>
    </location>
</feature>
<dbReference type="SMART" id="SM00220">
    <property type="entry name" value="S_TKc"/>
    <property type="match status" value="2"/>
</dbReference>
<dbReference type="PROSITE" id="PS50011">
    <property type="entry name" value="PROTEIN_KINASE_DOM"/>
    <property type="match status" value="2"/>
</dbReference>
<protein>
    <recommendedName>
        <fullName evidence="1">non-specific serine/threonine protein kinase</fullName>
        <ecNumber evidence="1">2.7.11.1</ecNumber>
    </recommendedName>
</protein>
<keyword evidence="3" id="KW-0597">Phosphoprotein</keyword>
<dbReference type="GO" id="GO:0004674">
    <property type="term" value="F:protein serine/threonine kinase activity"/>
    <property type="evidence" value="ECO:0007669"/>
    <property type="project" value="UniProtKB-KW"/>
</dbReference>
<keyword evidence="7" id="KW-0418">Kinase</keyword>
<evidence type="ECO:0000256" key="9">
    <source>
        <dbReference type="ARBA" id="ARBA00023157"/>
    </source>
</evidence>
<evidence type="ECO:0000256" key="14">
    <source>
        <dbReference type="SAM" id="Phobius"/>
    </source>
</evidence>
<evidence type="ECO:0000256" key="7">
    <source>
        <dbReference type="ARBA" id="ARBA00022777"/>
    </source>
</evidence>
<evidence type="ECO:0000256" key="3">
    <source>
        <dbReference type="ARBA" id="ARBA00022553"/>
    </source>
</evidence>
<feature type="signal peptide" evidence="15">
    <location>
        <begin position="1"/>
        <end position="24"/>
    </location>
</feature>
<keyword evidence="6" id="KW-0547">Nucleotide-binding</keyword>
<dbReference type="SUPFAM" id="SSF51110">
    <property type="entry name" value="alpha-D-mannose-specific plant lectins"/>
    <property type="match status" value="2"/>
</dbReference>
<dbReference type="InterPro" id="IPR008271">
    <property type="entry name" value="Ser/Thr_kinase_AS"/>
</dbReference>
<dbReference type="GO" id="GO:0005524">
    <property type="term" value="F:ATP binding"/>
    <property type="evidence" value="ECO:0007669"/>
    <property type="project" value="UniProtKB-KW"/>
</dbReference>
<dbReference type="EC" id="2.7.11.1" evidence="1"/>
<dbReference type="FunFam" id="2.90.10.10:FF:000029">
    <property type="entry name" value="G-type lectin S-receptor-like serine/threonine-protein kinase"/>
    <property type="match status" value="2"/>
</dbReference>
<evidence type="ECO:0000256" key="8">
    <source>
        <dbReference type="ARBA" id="ARBA00022840"/>
    </source>
</evidence>
<evidence type="ECO:0000256" key="2">
    <source>
        <dbReference type="ARBA" id="ARBA00022527"/>
    </source>
</evidence>
<evidence type="ECO:0000259" key="18">
    <source>
        <dbReference type="PROSITE" id="PS50948"/>
    </source>
</evidence>
<dbReference type="InterPro" id="IPR001245">
    <property type="entry name" value="Ser-Thr/Tyr_kinase_cat_dom"/>
</dbReference>
<keyword evidence="5 15" id="KW-0732">Signal</keyword>
<keyword evidence="10" id="KW-0675">Receptor</keyword>
<evidence type="ECO:0000259" key="16">
    <source>
        <dbReference type="PROSITE" id="PS50011"/>
    </source>
</evidence>
<dbReference type="PROSITE" id="PS00108">
    <property type="entry name" value="PROTEIN_KINASE_ST"/>
    <property type="match status" value="2"/>
</dbReference>
<dbReference type="Gene3D" id="1.10.510.10">
    <property type="entry name" value="Transferase(Phosphotransferase) domain 1"/>
    <property type="match status" value="2"/>
</dbReference>
<evidence type="ECO:0000256" key="10">
    <source>
        <dbReference type="ARBA" id="ARBA00023170"/>
    </source>
</evidence>
<evidence type="ECO:0000256" key="15">
    <source>
        <dbReference type="SAM" id="SignalP"/>
    </source>
</evidence>
<dbReference type="Gene3D" id="3.30.200.20">
    <property type="entry name" value="Phosphorylase Kinase, domain 1"/>
    <property type="match status" value="2"/>
</dbReference>
<feature type="domain" description="Protein kinase" evidence="16">
    <location>
        <begin position="1323"/>
        <end position="1600"/>
    </location>
</feature>
<feature type="transmembrane region" description="Helical" evidence="14">
    <location>
        <begin position="1228"/>
        <end position="1246"/>
    </location>
</feature>
<comment type="catalytic activity">
    <reaction evidence="13">
        <text>L-seryl-[protein] + ATP = O-phospho-L-seryl-[protein] + ADP + H(+)</text>
        <dbReference type="Rhea" id="RHEA:17989"/>
        <dbReference type="Rhea" id="RHEA-COMP:9863"/>
        <dbReference type="Rhea" id="RHEA-COMP:11604"/>
        <dbReference type="ChEBI" id="CHEBI:15378"/>
        <dbReference type="ChEBI" id="CHEBI:29999"/>
        <dbReference type="ChEBI" id="CHEBI:30616"/>
        <dbReference type="ChEBI" id="CHEBI:83421"/>
        <dbReference type="ChEBI" id="CHEBI:456216"/>
        <dbReference type="EC" id="2.7.11.1"/>
    </reaction>
</comment>
<feature type="chain" id="PRO_5016322877" description="non-specific serine/threonine protein kinase" evidence="15">
    <location>
        <begin position="25"/>
        <end position="1633"/>
    </location>
</feature>
<accession>A0A2Z6LR55</accession>
<evidence type="ECO:0000256" key="1">
    <source>
        <dbReference type="ARBA" id="ARBA00012513"/>
    </source>
</evidence>
<dbReference type="SUPFAM" id="SSF56112">
    <property type="entry name" value="Protein kinase-like (PK-like)"/>
    <property type="match status" value="2"/>
</dbReference>
<evidence type="ECO:0000256" key="11">
    <source>
        <dbReference type="ARBA" id="ARBA00023180"/>
    </source>
</evidence>
<dbReference type="Pfam" id="PF07714">
    <property type="entry name" value="PK_Tyr_Ser-Thr"/>
    <property type="match status" value="2"/>
</dbReference>
<keyword evidence="14" id="KW-0472">Membrane</keyword>
<dbReference type="Gene3D" id="2.90.10.10">
    <property type="entry name" value="Bulb-type lectin domain"/>
    <property type="match status" value="2"/>
</dbReference>
<dbReference type="InterPro" id="IPR003609">
    <property type="entry name" value="Pan_app"/>
</dbReference>
<keyword evidence="14" id="KW-0812">Transmembrane</keyword>
<keyword evidence="2" id="KW-0723">Serine/threonine-protein kinase</keyword>
<dbReference type="InterPro" id="IPR000719">
    <property type="entry name" value="Prot_kinase_dom"/>
</dbReference>
<dbReference type="PROSITE" id="PS50927">
    <property type="entry name" value="BULB_LECTIN"/>
    <property type="match status" value="2"/>
</dbReference>
<evidence type="ECO:0000256" key="4">
    <source>
        <dbReference type="ARBA" id="ARBA00022679"/>
    </source>
</evidence>
<dbReference type="PANTHER" id="PTHR32444:SF252">
    <property type="entry name" value="S-LOCUS GLYCOPROTEIN FAMILY PROTEIN"/>
    <property type="match status" value="1"/>
</dbReference>
<feature type="transmembrane region" description="Helical" evidence="14">
    <location>
        <begin position="436"/>
        <end position="459"/>
    </location>
</feature>
<feature type="domain" description="Protein kinase" evidence="16">
    <location>
        <begin position="499"/>
        <end position="776"/>
    </location>
</feature>
<dbReference type="InterPro" id="IPR036426">
    <property type="entry name" value="Bulb-type_lectin_dom_sf"/>
</dbReference>
<feature type="domain" description="Apple" evidence="18">
    <location>
        <begin position="339"/>
        <end position="420"/>
    </location>
</feature>
<organism evidence="19 20">
    <name type="scientific">Trifolium subterraneum</name>
    <name type="common">Subterranean clover</name>
    <dbReference type="NCBI Taxonomy" id="3900"/>
    <lineage>
        <taxon>Eukaryota</taxon>
        <taxon>Viridiplantae</taxon>
        <taxon>Streptophyta</taxon>
        <taxon>Embryophyta</taxon>
        <taxon>Tracheophyta</taxon>
        <taxon>Spermatophyta</taxon>
        <taxon>Magnoliopsida</taxon>
        <taxon>eudicotyledons</taxon>
        <taxon>Gunneridae</taxon>
        <taxon>Pentapetalae</taxon>
        <taxon>rosids</taxon>
        <taxon>fabids</taxon>
        <taxon>Fabales</taxon>
        <taxon>Fabaceae</taxon>
        <taxon>Papilionoideae</taxon>
        <taxon>50 kb inversion clade</taxon>
        <taxon>NPAAA clade</taxon>
        <taxon>Hologalegina</taxon>
        <taxon>IRL clade</taxon>
        <taxon>Trifolieae</taxon>
        <taxon>Trifolium</taxon>
    </lineage>
</organism>
<keyword evidence="11" id="KW-0325">Glycoprotein</keyword>
<dbReference type="PROSITE" id="PS50948">
    <property type="entry name" value="PAN"/>
    <property type="match status" value="2"/>
</dbReference>
<dbReference type="Pfam" id="PF01453">
    <property type="entry name" value="B_lectin"/>
    <property type="match status" value="2"/>
</dbReference>
<evidence type="ECO:0000256" key="13">
    <source>
        <dbReference type="ARBA" id="ARBA00048679"/>
    </source>
</evidence>
<evidence type="ECO:0000256" key="6">
    <source>
        <dbReference type="ARBA" id="ARBA00022741"/>
    </source>
</evidence>
<feature type="transmembrane region" description="Helical" evidence="14">
    <location>
        <begin position="1266"/>
        <end position="1286"/>
    </location>
</feature>
<dbReference type="SMART" id="SM00108">
    <property type="entry name" value="B_lectin"/>
    <property type="match status" value="2"/>
</dbReference>
<evidence type="ECO:0000313" key="19">
    <source>
        <dbReference type="EMBL" id="GAU20889.1"/>
    </source>
</evidence>
<dbReference type="FunFam" id="1.10.510.10:FF:000060">
    <property type="entry name" value="G-type lectin S-receptor-like serine/threonine-protein kinase"/>
    <property type="match status" value="2"/>
</dbReference>
<dbReference type="GO" id="GO:0048544">
    <property type="term" value="P:recognition of pollen"/>
    <property type="evidence" value="ECO:0007669"/>
    <property type="project" value="InterPro"/>
</dbReference>
<dbReference type="InterPro" id="IPR001480">
    <property type="entry name" value="Bulb-type_lectin_dom"/>
</dbReference>
<keyword evidence="4" id="KW-0808">Transferase</keyword>
<feature type="domain" description="Apple" evidence="18">
    <location>
        <begin position="1152"/>
        <end position="1233"/>
    </location>
</feature>
<keyword evidence="9" id="KW-1015">Disulfide bond</keyword>
<dbReference type="Proteomes" id="UP000242715">
    <property type="component" value="Unassembled WGS sequence"/>
</dbReference>
<proteinExistence type="predicted"/>
<keyword evidence="20" id="KW-1185">Reference proteome</keyword>
<dbReference type="Pfam" id="PF08276">
    <property type="entry name" value="PAN_2"/>
    <property type="match status" value="2"/>
</dbReference>
<dbReference type="CDD" id="cd00028">
    <property type="entry name" value="B_lectin"/>
    <property type="match status" value="2"/>
</dbReference>
<dbReference type="CDD" id="cd14066">
    <property type="entry name" value="STKc_IRAK"/>
    <property type="match status" value="2"/>
</dbReference>
<dbReference type="EMBL" id="DF973221">
    <property type="protein sequence ID" value="GAU20889.1"/>
    <property type="molecule type" value="Genomic_DNA"/>
</dbReference>
<dbReference type="FunFam" id="3.50.4.10:FF:000002">
    <property type="entry name" value="G-type lectin S-receptor-like serine/threonine-protein kinase"/>
    <property type="match status" value="2"/>
</dbReference>
<evidence type="ECO:0000313" key="20">
    <source>
        <dbReference type="Proteomes" id="UP000242715"/>
    </source>
</evidence>
<name>A0A2Z6LR55_TRISU</name>
<dbReference type="OrthoDB" id="785331at2759"/>
<feature type="domain" description="Bulb-type lectin" evidence="17">
    <location>
        <begin position="839"/>
        <end position="960"/>
    </location>
</feature>
<dbReference type="Gene3D" id="3.50.4.10">
    <property type="entry name" value="Hepatocyte Growth Factor"/>
    <property type="match status" value="2"/>
</dbReference>
<evidence type="ECO:0000256" key="5">
    <source>
        <dbReference type="ARBA" id="ARBA00022729"/>
    </source>
</evidence>
<dbReference type="CDD" id="cd01098">
    <property type="entry name" value="PAN_AP_plant"/>
    <property type="match status" value="2"/>
</dbReference>
<dbReference type="SMART" id="SM00473">
    <property type="entry name" value="PAN_AP"/>
    <property type="match status" value="2"/>
</dbReference>
<sequence>MENHNKVLVLIVCTFFFCSMPTYSIQHTLTTNQFIQYNDTLVSAAGTFEAGFFNFGDPQRQYFGIWYKNISPRTIVWVANRDTPAQNSTAMMKLTDQGSLVILDGSKGIIWNSNSSRIEVKPVVQLLDSGNLVLKDASSTQNFLWESFDYPGNTFLAGMQLKTNLVSGPYRYLTSWRSPEDPAAGEFSYRIDTHGYPQQVTAKGATVLYRGGSWNGILFTGVSWLRKHRILNFSVVFTDKEFSYQYESLNNSIITRMVLDPYGTSQRFIWSDRTQIWESISSRPADQCDVYALCGINSNCNINEFPICECLEGFMPKFPPKWESSNWSDGCVRKTDLNCLHGDGFLPYTNMKLPDTSTSWFDKSMTLEECKTMCLKNCSCTAYANLDIRDGGSGCLLWFDNIVDMRIHPDQGQEIYIRLASSELDHRKNTRNIKRAGILAGVIALIIGLTVLVLVTSVYRKKLGCIKKLFNWQYKKEKGDGELVTLFDFSAITKATNNFSNRNKLGEGGFGPVYKGTMVDGQEIAVKRLSKTSGQGIEEFKNEVKLMATLQHRNLAKLIGCSIQQDEKLLIYEFLPNRSLDYFIFDTTRSKLLDWTKRLEIIDGIARGLLYLHQDSTLRIIHRDVKISNILLDIDMIPKISDFGLARSFMGDQAEANTNTVTGTHGYMPPEYAVHGSFSIKSDVFSFGVVVLEIISGRKNSGFCDPRHRLDLLGHAWRLWIEERPEELIANIFYDEAIYLEIIRFIHVGLLCVQQQPENRPNMSSVVFMLKGEKLLPKPSEPGFYAGRNSHGCDNVGQSLYIGFVASFHCSNVFDIDGDGAVAYLWRLQVYARVWQRMKNTLTSNQFIQYNDTLVSAAGTFEAGFFNFGDPQLQYFGIWYKSILPKTIVWVANRDTPVHNSTAMMKLTDQGSLVILDGSKGIIWNSNSSRIGAKPVVQLLDSGNIVLKDANNTDNFLWESFDYPGNTFLPGMKLKSNLITGPYRYLTSWRKPEDPATGEYSYRIDTHGYPQLVTEKGSEILYRGGSWNGILFTGVPWQRLYRIFNFSAVITDKEFSYQYDSLDNSIITRVVLEQNGIVQRFTWSDRTQIWEATATRPADECDVYALCGINSNCNVTDFPNCKCLEGFMPKFQTKWKSSNWSDGCVRKTHLNCSHGDGFLKYTGMKLPDTSSSWFNKSLSLEECKTTCLKNCSCTAYANLDIRDGGSGCLLWFNNIVDMRIYADQGQDIYIRLASSELGIFISYYMFYLFRYHTTKKKKKNLKPARTLAGVIALIIGLTLIVMVISYRKKLGCIKKLFHKKEKEDGDSATIFDFSTITIATNHFSNRNKLGEGGFGPVYKGIIEDGQEIAVKRLSKTSIQGVEEFKNEVKLMATLQHRNLVKLLGCSIRQDEKLLIYEFMPNRSLDYFIFDTMRSKLLDWTNRLEIIDGIARGLLYLHQDSRLRIIHRDLKTSNILLDIDMVPKISDFGLARSFMGDQAEANTNRVMGTYGYMPPEYAVHGSFSIKSDVFSFGVVVLEIISGKKNSGFCDPRRRLNLLGHAWRLWIEERPEELIADILYDEAICSEIIRFIHVGLLCVQQLPENRPNMSSVVLMLKGEKLLPKPSEPGFYAGKNYTNSTGSSINEATISLLEAR</sequence>
<dbReference type="InterPro" id="IPR000858">
    <property type="entry name" value="S_locus_glycoprot_dom"/>
</dbReference>
<dbReference type="PANTHER" id="PTHR32444">
    <property type="entry name" value="BULB-TYPE LECTIN DOMAIN-CONTAINING PROTEIN"/>
    <property type="match status" value="1"/>
</dbReference>
<evidence type="ECO:0000259" key="17">
    <source>
        <dbReference type="PROSITE" id="PS50927"/>
    </source>
</evidence>
<dbReference type="InterPro" id="IPR011009">
    <property type="entry name" value="Kinase-like_dom_sf"/>
</dbReference>